<dbReference type="InterPro" id="IPR020945">
    <property type="entry name" value="DMSO/NO3_reduct_chaperone"/>
</dbReference>
<keyword evidence="1" id="KW-0534">Nitrate assimilation</keyword>
<evidence type="ECO:0008006" key="3">
    <source>
        <dbReference type="Google" id="ProtNLM"/>
    </source>
</evidence>
<accession>A0A381WXG0</accession>
<evidence type="ECO:0000256" key="1">
    <source>
        <dbReference type="ARBA" id="ARBA00023063"/>
    </source>
</evidence>
<dbReference type="Pfam" id="PF02613">
    <property type="entry name" value="Nitrate_red_del"/>
    <property type="match status" value="1"/>
</dbReference>
<dbReference type="GO" id="GO:0051082">
    <property type="term" value="F:unfolded protein binding"/>
    <property type="evidence" value="ECO:0007669"/>
    <property type="project" value="InterPro"/>
</dbReference>
<sequence length="187" mass="21733">MKDTYALIAELWCSPPETDTEREEIKHDAEKVVERLKSTDEEIVTLLSRFLRENAISEEDYIDLFELEPQCPLYLGSHTYDEPKTCANAAVSDRNGYMIELVGIYKHFGQKLDGKELPDYLPLMVDFLSLTAESKDDPVRDKLIREYFLPFLPPMRSRLEELKTPYLYLLDALEKVVNVELKTQPQP</sequence>
<organism evidence="2">
    <name type="scientific">marine metagenome</name>
    <dbReference type="NCBI Taxonomy" id="408172"/>
    <lineage>
        <taxon>unclassified sequences</taxon>
        <taxon>metagenomes</taxon>
        <taxon>ecological metagenomes</taxon>
    </lineage>
</organism>
<dbReference type="InterPro" id="IPR036411">
    <property type="entry name" value="TorD-like_sf"/>
</dbReference>
<gene>
    <name evidence="2" type="ORF">METZ01_LOCUS110059</name>
</gene>
<dbReference type="PANTHER" id="PTHR43680:SF2">
    <property type="entry name" value="NITRATE REDUCTASE MOLYBDENUM COFACTOR ASSEMBLY CHAPERONE NARJ"/>
    <property type="match status" value="1"/>
</dbReference>
<name>A0A381WXG0_9ZZZZ</name>
<proteinExistence type="predicted"/>
<dbReference type="GO" id="GO:0042128">
    <property type="term" value="P:nitrate assimilation"/>
    <property type="evidence" value="ECO:0007669"/>
    <property type="project" value="UniProtKB-KW"/>
</dbReference>
<dbReference type="GO" id="GO:0016530">
    <property type="term" value="F:metallochaperone activity"/>
    <property type="evidence" value="ECO:0007669"/>
    <property type="project" value="TreeGrafter"/>
</dbReference>
<protein>
    <recommendedName>
        <fullName evidence="3">Nitrate reductase molybdenum cofactor assembly chaperone</fullName>
    </recommendedName>
</protein>
<dbReference type="GO" id="GO:0051131">
    <property type="term" value="P:chaperone-mediated protein complex assembly"/>
    <property type="evidence" value="ECO:0007669"/>
    <property type="project" value="InterPro"/>
</dbReference>
<reference evidence="2" key="1">
    <citation type="submission" date="2018-05" db="EMBL/GenBank/DDBJ databases">
        <authorList>
            <person name="Lanie J.A."/>
            <person name="Ng W.-L."/>
            <person name="Kazmierczak K.M."/>
            <person name="Andrzejewski T.M."/>
            <person name="Davidsen T.M."/>
            <person name="Wayne K.J."/>
            <person name="Tettelin H."/>
            <person name="Glass J.I."/>
            <person name="Rusch D."/>
            <person name="Podicherti R."/>
            <person name="Tsui H.-C.T."/>
            <person name="Winkler M.E."/>
        </authorList>
    </citation>
    <scope>NUCLEOTIDE SEQUENCE</scope>
</reference>
<dbReference type="InterPro" id="IPR003765">
    <property type="entry name" value="NO3_reductase_chaperone_NarJ"/>
</dbReference>
<evidence type="ECO:0000313" key="2">
    <source>
        <dbReference type="EMBL" id="SVA57205.1"/>
    </source>
</evidence>
<dbReference type="Gene3D" id="1.10.3480.10">
    <property type="entry name" value="TorD-like"/>
    <property type="match status" value="1"/>
</dbReference>
<dbReference type="SUPFAM" id="SSF89155">
    <property type="entry name" value="TorD-like"/>
    <property type="match status" value="1"/>
</dbReference>
<dbReference type="AlphaFoldDB" id="A0A381WXG0"/>
<dbReference type="PANTHER" id="PTHR43680">
    <property type="entry name" value="NITRATE REDUCTASE MOLYBDENUM COFACTOR ASSEMBLY CHAPERONE"/>
    <property type="match status" value="1"/>
</dbReference>
<dbReference type="EMBL" id="UINC01013201">
    <property type="protein sequence ID" value="SVA57205.1"/>
    <property type="molecule type" value="Genomic_DNA"/>
</dbReference>